<evidence type="ECO:0000313" key="3">
    <source>
        <dbReference type="EMBL" id="USY17765.1"/>
    </source>
</evidence>
<dbReference type="InterPro" id="IPR036388">
    <property type="entry name" value="WH-like_DNA-bd_sf"/>
</dbReference>
<evidence type="ECO:0000259" key="2">
    <source>
        <dbReference type="SMART" id="SM00418"/>
    </source>
</evidence>
<dbReference type="InterPro" id="IPR036390">
    <property type="entry name" value="WH_DNA-bd_sf"/>
</dbReference>
<feature type="domain" description="HTH arsR-type" evidence="2">
    <location>
        <begin position="22"/>
        <end position="117"/>
    </location>
</feature>
<gene>
    <name evidence="3" type="ORF">NE857_20820</name>
</gene>
<name>A0ABY5D4I8_9ACTN</name>
<reference evidence="3" key="1">
    <citation type="submission" date="2022-06" db="EMBL/GenBank/DDBJ databases">
        <authorList>
            <person name="Ping M."/>
        </authorList>
    </citation>
    <scope>NUCLEOTIDE SEQUENCE</scope>
    <source>
        <strain evidence="3">JCM11759T</strain>
    </source>
</reference>
<evidence type="ECO:0000256" key="1">
    <source>
        <dbReference type="SAM" id="MobiDB-lite"/>
    </source>
</evidence>
<feature type="region of interest" description="Disordered" evidence="1">
    <location>
        <begin position="185"/>
        <end position="239"/>
    </location>
</feature>
<proteinExistence type="predicted"/>
<evidence type="ECO:0000313" key="4">
    <source>
        <dbReference type="Proteomes" id="UP001055940"/>
    </source>
</evidence>
<dbReference type="Pfam" id="PF12840">
    <property type="entry name" value="HTH_20"/>
    <property type="match status" value="1"/>
</dbReference>
<organism evidence="3 4">
    <name type="scientific">Nocardiopsis exhalans</name>
    <dbReference type="NCBI Taxonomy" id="163604"/>
    <lineage>
        <taxon>Bacteria</taxon>
        <taxon>Bacillati</taxon>
        <taxon>Actinomycetota</taxon>
        <taxon>Actinomycetes</taxon>
        <taxon>Streptosporangiales</taxon>
        <taxon>Nocardiopsidaceae</taxon>
        <taxon>Nocardiopsis</taxon>
    </lineage>
</organism>
<dbReference type="SMART" id="SM00418">
    <property type="entry name" value="HTH_ARSR"/>
    <property type="match status" value="1"/>
</dbReference>
<sequence length="239" mass="27318">MSEEEETEQSNPPPKPMEVGAEALRGLAHPLRARILDELSVQGPATATILGKRLGESSGSTSYHLRQLARFGFVETDPERSGGRDRWWRVRPGGWHMRGTRFLRSPATREAAEIVLDGYYRGRQERAERWRRVLQEHSESPRVRRWSEAYQDSVSHLRLTPEETEEFAGEINALVREWARRFQDRTAQSHPDTEPVELQTDLFPNLTDLTDPADLPERETDPGENREDTGPDDAGDPPQ</sequence>
<dbReference type="Proteomes" id="UP001055940">
    <property type="component" value="Chromosome"/>
</dbReference>
<accession>A0ABY5D4I8</accession>
<keyword evidence="4" id="KW-1185">Reference proteome</keyword>
<feature type="compositionally biased region" description="Basic and acidic residues" evidence="1">
    <location>
        <begin position="215"/>
        <end position="229"/>
    </location>
</feature>
<dbReference type="Gene3D" id="1.10.10.10">
    <property type="entry name" value="Winged helix-like DNA-binding domain superfamily/Winged helix DNA-binding domain"/>
    <property type="match status" value="1"/>
</dbReference>
<dbReference type="CDD" id="cd00090">
    <property type="entry name" value="HTH_ARSR"/>
    <property type="match status" value="1"/>
</dbReference>
<dbReference type="InterPro" id="IPR001845">
    <property type="entry name" value="HTH_ArsR_DNA-bd_dom"/>
</dbReference>
<feature type="compositionally biased region" description="Acidic residues" evidence="1">
    <location>
        <begin position="230"/>
        <end position="239"/>
    </location>
</feature>
<dbReference type="InterPro" id="IPR011991">
    <property type="entry name" value="ArsR-like_HTH"/>
</dbReference>
<dbReference type="EMBL" id="CP099837">
    <property type="protein sequence ID" value="USY17765.1"/>
    <property type="molecule type" value="Genomic_DNA"/>
</dbReference>
<dbReference type="RefSeq" id="WP_254417282.1">
    <property type="nucleotide sequence ID" value="NZ_BAAAJB010000011.1"/>
</dbReference>
<protein>
    <submittedName>
        <fullName evidence="3">Helix-turn-helix domain-containing protein</fullName>
    </submittedName>
</protein>
<dbReference type="SUPFAM" id="SSF46785">
    <property type="entry name" value="Winged helix' DNA-binding domain"/>
    <property type="match status" value="1"/>
</dbReference>